<dbReference type="EMBL" id="NEVH01004410">
    <property type="protein sequence ID" value="PNF39673.1"/>
    <property type="molecule type" value="Genomic_DNA"/>
</dbReference>
<dbReference type="InterPro" id="IPR031446">
    <property type="entry name" value="PCM1_C"/>
</dbReference>
<organism evidence="4 5">
    <name type="scientific">Cryptotermes secundus</name>
    <dbReference type="NCBI Taxonomy" id="105785"/>
    <lineage>
        <taxon>Eukaryota</taxon>
        <taxon>Metazoa</taxon>
        <taxon>Ecdysozoa</taxon>
        <taxon>Arthropoda</taxon>
        <taxon>Hexapoda</taxon>
        <taxon>Insecta</taxon>
        <taxon>Pterygota</taxon>
        <taxon>Neoptera</taxon>
        <taxon>Polyneoptera</taxon>
        <taxon>Dictyoptera</taxon>
        <taxon>Blattodea</taxon>
        <taxon>Blattoidea</taxon>
        <taxon>Termitoidae</taxon>
        <taxon>Kalotermitidae</taxon>
        <taxon>Cryptotermitinae</taxon>
        <taxon>Cryptotermes</taxon>
    </lineage>
</organism>
<evidence type="ECO:0000259" key="3">
    <source>
        <dbReference type="Pfam" id="PF15717"/>
    </source>
</evidence>
<dbReference type="STRING" id="105785.A0A2J7RFR4"/>
<reference evidence="4 5" key="1">
    <citation type="submission" date="2017-12" db="EMBL/GenBank/DDBJ databases">
        <title>Hemimetabolous genomes reveal molecular basis of termite eusociality.</title>
        <authorList>
            <person name="Harrison M.C."/>
            <person name="Jongepier E."/>
            <person name="Robertson H.M."/>
            <person name="Arning N."/>
            <person name="Bitard-Feildel T."/>
            <person name="Chao H."/>
            <person name="Childers C.P."/>
            <person name="Dinh H."/>
            <person name="Doddapaneni H."/>
            <person name="Dugan S."/>
            <person name="Gowin J."/>
            <person name="Greiner C."/>
            <person name="Han Y."/>
            <person name="Hu H."/>
            <person name="Hughes D.S.T."/>
            <person name="Huylmans A.-K."/>
            <person name="Kemena C."/>
            <person name="Kremer L.P.M."/>
            <person name="Lee S.L."/>
            <person name="Lopez-Ezquerra A."/>
            <person name="Mallet L."/>
            <person name="Monroy-Kuhn J.M."/>
            <person name="Moser A."/>
            <person name="Murali S.C."/>
            <person name="Muzny D.M."/>
            <person name="Otani S."/>
            <person name="Piulachs M.-D."/>
            <person name="Poelchau M."/>
            <person name="Qu J."/>
            <person name="Schaub F."/>
            <person name="Wada-Katsumata A."/>
            <person name="Worley K.C."/>
            <person name="Xie Q."/>
            <person name="Ylla G."/>
            <person name="Poulsen M."/>
            <person name="Gibbs R.A."/>
            <person name="Schal C."/>
            <person name="Richards S."/>
            <person name="Belles X."/>
            <person name="Korb J."/>
            <person name="Bornberg-Bauer E."/>
        </authorList>
    </citation>
    <scope>NUCLEOTIDE SEQUENCE [LARGE SCALE GENOMIC DNA]</scope>
    <source>
        <tissue evidence="4">Whole body</tissue>
    </source>
</reference>
<dbReference type="OrthoDB" id="8191748at2759"/>
<feature type="compositionally biased region" description="Polar residues" evidence="2">
    <location>
        <begin position="766"/>
        <end position="806"/>
    </location>
</feature>
<dbReference type="Pfam" id="PF15717">
    <property type="entry name" value="PCM1_C"/>
    <property type="match status" value="2"/>
</dbReference>
<protein>
    <recommendedName>
        <fullName evidence="3">Pericentriolar material 1 protein C-terminal domain-containing protein</fullName>
    </recommendedName>
</protein>
<feature type="compositionally biased region" description="Polar residues" evidence="2">
    <location>
        <begin position="1565"/>
        <end position="1576"/>
    </location>
</feature>
<feature type="compositionally biased region" description="Low complexity" evidence="2">
    <location>
        <begin position="1657"/>
        <end position="1670"/>
    </location>
</feature>
<dbReference type="GO" id="GO:0034451">
    <property type="term" value="C:centriolar satellite"/>
    <property type="evidence" value="ECO:0007669"/>
    <property type="project" value="TreeGrafter"/>
</dbReference>
<feature type="region of interest" description="Disordered" evidence="2">
    <location>
        <begin position="1720"/>
        <end position="1775"/>
    </location>
</feature>
<evidence type="ECO:0000256" key="2">
    <source>
        <dbReference type="SAM" id="MobiDB-lite"/>
    </source>
</evidence>
<feature type="domain" description="Pericentriolar material 1 protein C-terminal" evidence="3">
    <location>
        <begin position="1449"/>
        <end position="1615"/>
    </location>
</feature>
<feature type="compositionally biased region" description="Low complexity" evidence="2">
    <location>
        <begin position="170"/>
        <end position="189"/>
    </location>
</feature>
<evidence type="ECO:0000256" key="1">
    <source>
        <dbReference type="SAM" id="Coils"/>
    </source>
</evidence>
<feature type="compositionally biased region" description="Acidic residues" evidence="2">
    <location>
        <begin position="85"/>
        <end position="97"/>
    </location>
</feature>
<feature type="compositionally biased region" description="Polar residues" evidence="2">
    <location>
        <begin position="1737"/>
        <end position="1753"/>
    </location>
</feature>
<name>A0A2J7RFR4_9NEOP</name>
<evidence type="ECO:0000313" key="4">
    <source>
        <dbReference type="EMBL" id="PNF39673.1"/>
    </source>
</evidence>
<feature type="region of interest" description="Disordered" evidence="2">
    <location>
        <begin position="766"/>
        <end position="848"/>
    </location>
</feature>
<feature type="region of interest" description="Disordered" evidence="2">
    <location>
        <begin position="131"/>
        <end position="194"/>
    </location>
</feature>
<accession>A0A2J7RFR4</accession>
<gene>
    <name evidence="4" type="ORF">B7P43_G05639</name>
</gene>
<feature type="compositionally biased region" description="Polar residues" evidence="2">
    <location>
        <begin position="820"/>
        <end position="844"/>
    </location>
</feature>
<feature type="region of interest" description="Disordered" evidence="2">
    <location>
        <begin position="979"/>
        <end position="1001"/>
    </location>
</feature>
<dbReference type="GO" id="GO:1905515">
    <property type="term" value="P:non-motile cilium assembly"/>
    <property type="evidence" value="ECO:0007669"/>
    <property type="project" value="TreeGrafter"/>
</dbReference>
<feature type="region of interest" description="Disordered" evidence="2">
    <location>
        <begin position="72"/>
        <end position="97"/>
    </location>
</feature>
<dbReference type="Proteomes" id="UP000235965">
    <property type="component" value="Unassembled WGS sequence"/>
</dbReference>
<dbReference type="GO" id="GO:0034454">
    <property type="term" value="P:microtubule anchoring at centrosome"/>
    <property type="evidence" value="ECO:0007669"/>
    <property type="project" value="InterPro"/>
</dbReference>
<feature type="compositionally biased region" description="Polar residues" evidence="2">
    <location>
        <begin position="979"/>
        <end position="993"/>
    </location>
</feature>
<sequence>MQNISDRLQTLHELYENRNQLVQMLGEGDEELVSEQLVLHDKLQELQYKKQHMDHLVAEFQTINNLPAVATGSQADVGSSKDGSDGEAECSDGEADSEIVRDKIAELNRMKAQLARLKGIMSAVQNIESSDGTIQNGIDQEPGSREDGEDLEAEEQAVNLRRQKRDKSRGGSVRSVARSNSNTSASGSSKPDNIVQAGSEVDRARDIQHKTAQLQEAKARLQQLQDLMAAVTDFHNRGQPVPDQYIDLLSQEVAREEEQGVAGRAEIAPTTVSRMQRRSVERERTPVKQQVLDSGLPDGCEVTLEVVQAMTRDLRQQTRSLQEERERLVSAQRELGKLQQVLPLREKKTNTQVDAQTHQQLLLHAELQAKRRELEELMRKDQGQTSAINQDVCSEVSADKSDAPAYSFLAEGTTNATWGGSTHGTLDDLAEQDNDIQEQSAGYSSDEGQDGDEEEICALHASPSQQLRQAQLNNSNNNNKDPLSQTTTTTRELLSMSVESGRLSLSGNINTDNSNAASVAGSSGRVPLPAGGCAHAQRQGPASHNVWRKASTDSGMSVPRAVWTPLSQQARQENLCAAEELVSSSNNLDTNNSSSSATLHNTGLVGSNTSPSWWQHRALQLQHQLEVTSNLCQSMLVEQAQQQQHGNNLQPYWGFPPPPYPTTPHPQAHSITAGGLGGHLLPTSVASDVYYQQLLAASQLQQQQMLLTTVTQCCQLLWLQQREMVALRSAVQALQEKASHGNGSRGAEGYSSPVMIGQSEEAVLVTSNQNSARPTPHQSQSNLTRLQQPTTGPTMTSFTPYQNLKPSYSGGLFQSPEEMTASSGVTSAHSLPNLSQTTSANSVFSPHHADAVPSNAPLNNAAVPSNAPLNNIVPNFGLSLAPNSPVAGSLALSFPMNNNANFNNRSQQQTLSSLIQCCAPQPGSCAPWLQQGATGGTPGLLQGQTNPSPVPALNNQVPPGNRANNYWDNFRSYSRQNLLSTSTKSNEGVSHSPSPLVDRSHNTLRSSFTHSSSITTVDPQPSTVVLSQGIGAIFSSPEQNMSRKEKLNTEQYQSSQDSIGLPQPAHSKVSDTTGLQYQLLGAPSACSCCPRLREPPQCSGIQPQQNIATPKTQRQILVNENVPQDLRLQANVLGISDLVGCSSTEGGGHSFSCVSGLHLDSDTAVDVRNMALAGQAVQSHQNLASTSEPLSSYRCTQESREELSEFSLIKSEAVSVPAVIKKKNPKILLSSASESQQKCAPTCDSTANMTDAKPQHVGNALFEALSESVYSEVAALISSNENRPHFLIQLFRDLQMISSDPLRQRTLQSIQEVVSQYLANTLVNGHHQPPTDSQQLGENENFPVQDEHIMDENAVSCDEQISKDEGGRYHLAESLPSSLMGPGSEAHCLPNLVARHESCSGPPSIAESEEGAAALLPSAHSSPRALPKNAAWNIKDGLSLPTELPGRSSKLDWEVQAVLVELLPFLNTHLDETCSSSLLEAVRRLTLQLVRAQNLSLIASTAQHSSQPSRLGCCYQGQLDALLEDALLKFQGCRLRDISEELLTVVAEVLLSELTFLRLVDTVSRGDSNNESNQECCRNPAMRDHDPEECTESSGTMHQPAEATQQFFTSEVGSRGYHDSRDAGLSTKAYNGDLAEADQSHHEESADAGIPELEAESAAAMSVAEEVSSEGQSTQAEGVATPDSCIMNNTTNATENQIQAEAMVTASDDTGDFITTEVEEEWEVEQDREQGLDQVPTRLSTDQPRAASCSGSSIPERDGHSLVPHPANQPDAPNP</sequence>
<evidence type="ECO:0000313" key="5">
    <source>
        <dbReference type="Proteomes" id="UP000235965"/>
    </source>
</evidence>
<feature type="coiled-coil region" evidence="1">
    <location>
        <begin position="304"/>
        <end position="384"/>
    </location>
</feature>
<dbReference type="InterPro" id="IPR024138">
    <property type="entry name" value="Pericentriolar_Pcm1"/>
</dbReference>
<dbReference type="GO" id="GO:0071539">
    <property type="term" value="P:protein localization to centrosome"/>
    <property type="evidence" value="ECO:0007669"/>
    <property type="project" value="InterPro"/>
</dbReference>
<feature type="coiled-coil region" evidence="1">
    <location>
        <begin position="204"/>
        <end position="234"/>
    </location>
</feature>
<feature type="domain" description="Pericentriolar material 1 protein C-terminal" evidence="3">
    <location>
        <begin position="1260"/>
        <end position="1332"/>
    </location>
</feature>
<comment type="caution">
    <text evidence="4">The sequence shown here is derived from an EMBL/GenBank/DDBJ whole genome shotgun (WGS) entry which is preliminary data.</text>
</comment>
<proteinExistence type="predicted"/>
<feature type="region of interest" description="Disordered" evidence="2">
    <location>
        <begin position="1657"/>
        <end position="1685"/>
    </location>
</feature>
<dbReference type="InParanoid" id="A0A2J7RFR4"/>
<keyword evidence="5" id="KW-1185">Reference proteome</keyword>
<keyword evidence="1" id="KW-0175">Coiled coil</keyword>
<dbReference type="PANTHER" id="PTHR14164:SF12">
    <property type="entry name" value="PERICENTRIOLAR MATERIAL 1 PROTEIN"/>
    <property type="match status" value="1"/>
</dbReference>
<feature type="region of interest" description="Disordered" evidence="2">
    <location>
        <begin position="936"/>
        <end position="965"/>
    </location>
</feature>
<feature type="region of interest" description="Disordered" evidence="2">
    <location>
        <begin position="1565"/>
        <end position="1598"/>
    </location>
</feature>
<dbReference type="PANTHER" id="PTHR14164">
    <property type="entry name" value="PERICENTRIOLAR MATERIAL 1-RELATED"/>
    <property type="match status" value="1"/>
</dbReference>
<feature type="compositionally biased region" description="Polar residues" evidence="2">
    <location>
        <begin position="953"/>
        <end position="965"/>
    </location>
</feature>
<dbReference type="GO" id="GO:0036064">
    <property type="term" value="C:ciliary basal body"/>
    <property type="evidence" value="ECO:0007669"/>
    <property type="project" value="TreeGrafter"/>
</dbReference>